<name>A0A1M6UIC3_9BACT</name>
<keyword evidence="3" id="KW-1003">Cell membrane</keyword>
<dbReference type="SUPFAM" id="SSF50182">
    <property type="entry name" value="Sm-like ribonucleoproteins"/>
    <property type="match status" value="1"/>
</dbReference>
<evidence type="ECO:0000256" key="4">
    <source>
        <dbReference type="ARBA" id="ARBA00022692"/>
    </source>
</evidence>
<comment type="similarity">
    <text evidence="2">Belongs to the MscS (TC 1.A.23) family.</text>
</comment>
<evidence type="ECO:0000256" key="5">
    <source>
        <dbReference type="ARBA" id="ARBA00022989"/>
    </source>
</evidence>
<accession>A0A1M6UIC3</accession>
<dbReference type="SUPFAM" id="SSF82689">
    <property type="entry name" value="Mechanosensitive channel protein MscS (YggB), C-terminal domain"/>
    <property type="match status" value="1"/>
</dbReference>
<dbReference type="InterPro" id="IPR011014">
    <property type="entry name" value="MscS_channel_TM-2"/>
</dbReference>
<organism evidence="10 11">
    <name type="scientific">Hymenobacter psychrotolerans DSM 18569</name>
    <dbReference type="NCBI Taxonomy" id="1121959"/>
    <lineage>
        <taxon>Bacteria</taxon>
        <taxon>Pseudomonadati</taxon>
        <taxon>Bacteroidota</taxon>
        <taxon>Cytophagia</taxon>
        <taxon>Cytophagales</taxon>
        <taxon>Hymenobacteraceae</taxon>
        <taxon>Hymenobacter</taxon>
    </lineage>
</organism>
<keyword evidence="5 7" id="KW-1133">Transmembrane helix</keyword>
<dbReference type="GO" id="GO:0005886">
    <property type="term" value="C:plasma membrane"/>
    <property type="evidence" value="ECO:0007669"/>
    <property type="project" value="UniProtKB-SubCell"/>
</dbReference>
<dbReference type="Gene3D" id="1.10.287.1260">
    <property type="match status" value="1"/>
</dbReference>
<dbReference type="Pfam" id="PF00924">
    <property type="entry name" value="MS_channel_2nd"/>
    <property type="match status" value="1"/>
</dbReference>
<dbReference type="Proteomes" id="UP000183947">
    <property type="component" value="Unassembled WGS sequence"/>
</dbReference>
<dbReference type="InterPro" id="IPR011066">
    <property type="entry name" value="MscS_channel_C_sf"/>
</dbReference>
<proteinExistence type="inferred from homology"/>
<evidence type="ECO:0000259" key="9">
    <source>
        <dbReference type="Pfam" id="PF21082"/>
    </source>
</evidence>
<dbReference type="Gene3D" id="2.30.30.60">
    <property type="match status" value="1"/>
</dbReference>
<feature type="transmembrane region" description="Helical" evidence="7">
    <location>
        <begin position="12"/>
        <end position="36"/>
    </location>
</feature>
<keyword evidence="11" id="KW-1185">Reference proteome</keyword>
<dbReference type="InterPro" id="IPR010920">
    <property type="entry name" value="LSM_dom_sf"/>
</dbReference>
<dbReference type="Pfam" id="PF21082">
    <property type="entry name" value="MS_channel_3rd"/>
    <property type="match status" value="1"/>
</dbReference>
<dbReference type="PANTHER" id="PTHR30221">
    <property type="entry name" value="SMALL-CONDUCTANCE MECHANOSENSITIVE CHANNEL"/>
    <property type="match status" value="1"/>
</dbReference>
<protein>
    <submittedName>
        <fullName evidence="10">Small-conductance mechanosensitive channel</fullName>
    </submittedName>
</protein>
<dbReference type="STRING" id="1121959.SAMN02746009_01369"/>
<evidence type="ECO:0000256" key="2">
    <source>
        <dbReference type="ARBA" id="ARBA00008017"/>
    </source>
</evidence>
<dbReference type="InterPro" id="IPR006685">
    <property type="entry name" value="MscS_channel_2nd"/>
</dbReference>
<dbReference type="InterPro" id="IPR023408">
    <property type="entry name" value="MscS_beta-dom_sf"/>
</dbReference>
<dbReference type="InterPro" id="IPR045275">
    <property type="entry name" value="MscS_archaea/bacteria_type"/>
</dbReference>
<evidence type="ECO:0000313" key="11">
    <source>
        <dbReference type="Proteomes" id="UP000183947"/>
    </source>
</evidence>
<keyword evidence="6 7" id="KW-0472">Membrane</keyword>
<reference evidence="11" key="1">
    <citation type="submission" date="2016-11" db="EMBL/GenBank/DDBJ databases">
        <authorList>
            <person name="Varghese N."/>
            <person name="Submissions S."/>
        </authorList>
    </citation>
    <scope>NUCLEOTIDE SEQUENCE [LARGE SCALE GENOMIC DNA]</scope>
    <source>
        <strain evidence="11">DSM 18569</strain>
    </source>
</reference>
<evidence type="ECO:0000256" key="7">
    <source>
        <dbReference type="SAM" id="Phobius"/>
    </source>
</evidence>
<dbReference type="InterPro" id="IPR008910">
    <property type="entry name" value="MSC_TM_helix"/>
</dbReference>
<evidence type="ECO:0000259" key="8">
    <source>
        <dbReference type="Pfam" id="PF00924"/>
    </source>
</evidence>
<dbReference type="OrthoDB" id="1522493at2"/>
<evidence type="ECO:0000313" key="10">
    <source>
        <dbReference type="EMBL" id="SHK68893.1"/>
    </source>
</evidence>
<comment type="subcellular location">
    <subcellularLocation>
        <location evidence="1">Cell membrane</location>
        <topology evidence="1">Multi-pass membrane protein</topology>
    </subcellularLocation>
</comment>
<dbReference type="Gene3D" id="3.30.70.100">
    <property type="match status" value="1"/>
</dbReference>
<gene>
    <name evidence="10" type="ORF">SAMN02746009_01369</name>
</gene>
<evidence type="ECO:0000256" key="1">
    <source>
        <dbReference type="ARBA" id="ARBA00004651"/>
    </source>
</evidence>
<dbReference type="PANTHER" id="PTHR30221:SF1">
    <property type="entry name" value="SMALL-CONDUCTANCE MECHANOSENSITIVE CHANNEL"/>
    <property type="match status" value="1"/>
</dbReference>
<dbReference type="Pfam" id="PF05552">
    <property type="entry name" value="MS_channel_1st_1"/>
    <property type="match status" value="1"/>
</dbReference>
<dbReference type="RefSeq" id="WP_073282425.1">
    <property type="nucleotide sequence ID" value="NZ_FRAS01000005.1"/>
</dbReference>
<dbReference type="AlphaFoldDB" id="A0A1M6UIC3"/>
<feature type="domain" description="Mechanosensitive ion channel MscS" evidence="8">
    <location>
        <begin position="107"/>
        <end position="174"/>
    </location>
</feature>
<dbReference type="GO" id="GO:0008381">
    <property type="term" value="F:mechanosensitive monoatomic ion channel activity"/>
    <property type="evidence" value="ECO:0007669"/>
    <property type="project" value="InterPro"/>
</dbReference>
<sequence>MLQDLNRVLSAYWQQFLYVLPKLALALLLLIVAIFVSNRLSTLIGGRLRRRSHDPLLADFLTRISKWVFVLIGLLLAMQVVGLSGVVSGLLAGAGLSAFIVGFAFKDIAENFLAGVILAFNRPFHINDTVQIKDQIGHVEALNLRTTLIRTFEGKHVFLPNSLVLKEPLVNFTRDGNLRQDFLVSVDYGETGDPGRLQQQLLEFLGAHPDVQHENAYPPYIILEKTAGTTADLRLYFWTSSDEYRRGTLQIKSELMQKVKAMLQEKGYPAPSLAQ</sequence>
<feature type="domain" description="Mechanosensitive ion channel MscS C-terminal" evidence="9">
    <location>
        <begin position="184"/>
        <end position="267"/>
    </location>
</feature>
<evidence type="ECO:0000256" key="3">
    <source>
        <dbReference type="ARBA" id="ARBA00022475"/>
    </source>
</evidence>
<keyword evidence="4 7" id="KW-0812">Transmembrane</keyword>
<dbReference type="InterPro" id="IPR049278">
    <property type="entry name" value="MS_channel_C"/>
</dbReference>
<dbReference type="EMBL" id="FRAS01000005">
    <property type="protein sequence ID" value="SHK68893.1"/>
    <property type="molecule type" value="Genomic_DNA"/>
</dbReference>
<evidence type="ECO:0000256" key="6">
    <source>
        <dbReference type="ARBA" id="ARBA00023136"/>
    </source>
</evidence>
<dbReference type="SUPFAM" id="SSF82861">
    <property type="entry name" value="Mechanosensitive channel protein MscS (YggB), transmembrane region"/>
    <property type="match status" value="1"/>
</dbReference>